<name>A0A813GD65_POLGL</name>
<comment type="caution">
    <text evidence="2">The sequence shown here is derived from an EMBL/GenBank/DDBJ whole genome shotgun (WGS) entry which is preliminary data.</text>
</comment>
<accession>A0A813GD65</accession>
<keyword evidence="3" id="KW-1185">Reference proteome</keyword>
<dbReference type="Proteomes" id="UP000654075">
    <property type="component" value="Unassembled WGS sequence"/>
</dbReference>
<dbReference type="EMBL" id="CAJNNV010027535">
    <property type="protein sequence ID" value="CAE8620629.1"/>
    <property type="molecule type" value="Genomic_DNA"/>
</dbReference>
<protein>
    <submittedName>
        <fullName evidence="2">Uncharacterized protein</fullName>
    </submittedName>
</protein>
<keyword evidence="1" id="KW-0732">Signal</keyword>
<feature type="chain" id="PRO_5032413037" evidence="1">
    <location>
        <begin position="32"/>
        <end position="245"/>
    </location>
</feature>
<proteinExistence type="predicted"/>
<evidence type="ECO:0000313" key="3">
    <source>
        <dbReference type="Proteomes" id="UP000654075"/>
    </source>
</evidence>
<dbReference type="AlphaFoldDB" id="A0A813GD65"/>
<organism evidence="2 3">
    <name type="scientific">Polarella glacialis</name>
    <name type="common">Dinoflagellate</name>
    <dbReference type="NCBI Taxonomy" id="89957"/>
    <lineage>
        <taxon>Eukaryota</taxon>
        <taxon>Sar</taxon>
        <taxon>Alveolata</taxon>
        <taxon>Dinophyceae</taxon>
        <taxon>Suessiales</taxon>
        <taxon>Suessiaceae</taxon>
        <taxon>Polarella</taxon>
    </lineage>
</organism>
<evidence type="ECO:0000256" key="1">
    <source>
        <dbReference type="SAM" id="SignalP"/>
    </source>
</evidence>
<feature type="signal peptide" evidence="1">
    <location>
        <begin position="1"/>
        <end position="31"/>
    </location>
</feature>
<gene>
    <name evidence="2" type="ORF">PGLA1383_LOCUS38175</name>
</gene>
<evidence type="ECO:0000313" key="2">
    <source>
        <dbReference type="EMBL" id="CAE8620629.1"/>
    </source>
</evidence>
<sequence length="245" mass="27085">MMNVIARWVGGNLAALLGFLVDSPILLKTAAANSYGHINGFFRLVVFTTTDGHAVRIHARDPKPDGCFEDLGHNHRAPFASIMVKGELSFDILEILEPGSNDASIPAMSPDRKCQDVVQAQLYLDKRESGQFGTILQDKGKVHTVFNEVGVVVKTGDSYTLDKDTLHRLVVPRGDSFGSLTAVFRRKKLRNVTEMLTAKPRASLEVDLKDGMDPEVLNKTIVKLCRDFQLDFTSDHPPVTQLINL</sequence>
<reference evidence="2" key="1">
    <citation type="submission" date="2021-02" db="EMBL/GenBank/DDBJ databases">
        <authorList>
            <person name="Dougan E. K."/>
            <person name="Rhodes N."/>
            <person name="Thang M."/>
            <person name="Chan C."/>
        </authorList>
    </citation>
    <scope>NUCLEOTIDE SEQUENCE</scope>
</reference>